<organism evidence="3 4">
    <name type="scientific">Culex pipiens pipiens</name>
    <name type="common">Northern house mosquito</name>
    <dbReference type="NCBI Taxonomy" id="38569"/>
    <lineage>
        <taxon>Eukaryota</taxon>
        <taxon>Metazoa</taxon>
        <taxon>Ecdysozoa</taxon>
        <taxon>Arthropoda</taxon>
        <taxon>Hexapoda</taxon>
        <taxon>Insecta</taxon>
        <taxon>Pterygota</taxon>
        <taxon>Neoptera</taxon>
        <taxon>Endopterygota</taxon>
        <taxon>Diptera</taxon>
        <taxon>Nematocera</taxon>
        <taxon>Culicoidea</taxon>
        <taxon>Culicidae</taxon>
        <taxon>Culicinae</taxon>
        <taxon>Culicini</taxon>
        <taxon>Culex</taxon>
        <taxon>Culex</taxon>
    </lineage>
</organism>
<dbReference type="AlphaFoldDB" id="A0ABD1D5C0"/>
<keyword evidence="2" id="KW-0812">Transmembrane</keyword>
<gene>
    <name evidence="3" type="ORF">pipiens_011682</name>
</gene>
<name>A0ABD1D5C0_CULPP</name>
<evidence type="ECO:0000313" key="3">
    <source>
        <dbReference type="EMBL" id="KAL1394823.1"/>
    </source>
</evidence>
<sequence>MMRRDRGFLDPEQQLTYGGSHQPSGPAPSTNSTTQPTAAITKTMLVNTGEMIFIYIIPALLHLGGFVMAAYIYRFADNEQLQCLIERVFILCSKPRRLVATLWVYFGLGTLWLAGSVVYIGMLVLQPTGTPTNPTTAKLPPLLDDVLGPDYTRGLLCVALLFHDLVQMVVIVSYSLMCFLLRYYLRGLKAKLLLHTIEPLNWMREICEFRKLLHHLNTRISLPVACLTLLNLSYTLSSVTHLVQDINACPVRVFSFTIANVLLWMVISLTPFFQ</sequence>
<keyword evidence="4" id="KW-1185">Reference proteome</keyword>
<accession>A0ABD1D5C0</accession>
<feature type="non-terminal residue" evidence="3">
    <location>
        <position position="274"/>
    </location>
</feature>
<feature type="transmembrane region" description="Helical" evidence="2">
    <location>
        <begin position="102"/>
        <end position="125"/>
    </location>
</feature>
<feature type="region of interest" description="Disordered" evidence="1">
    <location>
        <begin position="16"/>
        <end position="35"/>
    </location>
</feature>
<evidence type="ECO:0008006" key="5">
    <source>
        <dbReference type="Google" id="ProtNLM"/>
    </source>
</evidence>
<feature type="transmembrane region" description="Helical" evidence="2">
    <location>
        <begin position="52"/>
        <end position="73"/>
    </location>
</feature>
<dbReference type="PANTHER" id="PTHR38337">
    <property type="entry name" value="AGAP010540-PA"/>
    <property type="match status" value="1"/>
</dbReference>
<evidence type="ECO:0000313" key="4">
    <source>
        <dbReference type="Proteomes" id="UP001562425"/>
    </source>
</evidence>
<feature type="transmembrane region" description="Helical" evidence="2">
    <location>
        <begin position="253"/>
        <end position="273"/>
    </location>
</feature>
<evidence type="ECO:0000256" key="1">
    <source>
        <dbReference type="SAM" id="MobiDB-lite"/>
    </source>
</evidence>
<proteinExistence type="predicted"/>
<reference evidence="3 4" key="1">
    <citation type="submission" date="2024-05" db="EMBL/GenBank/DDBJ databases">
        <title>Culex pipiens pipiens assembly and annotation.</title>
        <authorList>
            <person name="Alout H."/>
            <person name="Durand T."/>
        </authorList>
    </citation>
    <scope>NUCLEOTIDE SEQUENCE [LARGE SCALE GENOMIC DNA]</scope>
    <source>
        <strain evidence="3">HA-2024</strain>
        <tissue evidence="3">Whole body</tissue>
    </source>
</reference>
<keyword evidence="2" id="KW-1133">Transmembrane helix</keyword>
<protein>
    <recommendedName>
        <fullName evidence="5">Gustatory receptor</fullName>
    </recommendedName>
</protein>
<keyword evidence="2" id="KW-0472">Membrane</keyword>
<dbReference type="Proteomes" id="UP001562425">
    <property type="component" value="Unassembled WGS sequence"/>
</dbReference>
<dbReference type="EMBL" id="JBEHCU010007427">
    <property type="protein sequence ID" value="KAL1394823.1"/>
    <property type="molecule type" value="Genomic_DNA"/>
</dbReference>
<feature type="transmembrane region" description="Helical" evidence="2">
    <location>
        <begin position="165"/>
        <end position="185"/>
    </location>
</feature>
<comment type="caution">
    <text evidence="3">The sequence shown here is derived from an EMBL/GenBank/DDBJ whole genome shotgun (WGS) entry which is preliminary data.</text>
</comment>
<dbReference type="PANTHER" id="PTHR38337:SF1">
    <property type="entry name" value="GUSTATORY RECEPTOR"/>
    <property type="match status" value="1"/>
</dbReference>
<evidence type="ECO:0000256" key="2">
    <source>
        <dbReference type="SAM" id="Phobius"/>
    </source>
</evidence>